<dbReference type="PATRIC" id="fig|398512.5.peg.3536"/>
<keyword evidence="3" id="KW-0378">Hydrolase</keyword>
<reference evidence="6" key="1">
    <citation type="submission" date="2015-07" db="EMBL/GenBank/DDBJ databases">
        <title>Near-Complete Genome Sequence of the Cellulolytic Bacterium Bacteroides (Pseudobacteroides) cellulosolvens ATCC 35603.</title>
        <authorList>
            <person name="Dassa B."/>
            <person name="Utturkar S.M."/>
            <person name="Klingeman D.M."/>
            <person name="Hurt R.A."/>
            <person name="Keller M."/>
            <person name="Xu J."/>
            <person name="Reddy Y.H.K."/>
            <person name="Borovok I."/>
            <person name="Grinberg I.R."/>
            <person name="Lamed R."/>
            <person name="Zhivin O."/>
            <person name="Bayer E.A."/>
            <person name="Brown S.D."/>
        </authorList>
    </citation>
    <scope>NUCLEOTIDE SEQUENCE [LARGE SCALE GENOMIC DNA]</scope>
    <source>
        <strain evidence="6">DSM 2933</strain>
    </source>
</reference>
<sequence length="149" mass="16614">METTLQDGDQLIIEKISPKIGNLKYGDIVTIDVSDMNGVDRSPIIKRVIGVEGDKIEVRDGKVYLNGKALKEDYINGDFTDNIREEYCNLTVKKGQIYVLGDNRTPGGSLDSRTLGPFDISRVGGKAIFRFWPFDNMGTPKKHGALYQD</sequence>
<keyword evidence="3" id="KW-0645">Protease</keyword>
<dbReference type="AlphaFoldDB" id="A0A0L6JQJ0"/>
<dbReference type="eggNOG" id="COG0681">
    <property type="taxonomic scope" value="Bacteria"/>
</dbReference>
<evidence type="ECO:0000313" key="6">
    <source>
        <dbReference type="Proteomes" id="UP000036923"/>
    </source>
</evidence>
<comment type="similarity">
    <text evidence="2 3">Belongs to the peptidase S26 family.</text>
</comment>
<organism evidence="5 6">
    <name type="scientific">Pseudobacteroides cellulosolvens ATCC 35603 = DSM 2933</name>
    <dbReference type="NCBI Taxonomy" id="398512"/>
    <lineage>
        <taxon>Bacteria</taxon>
        <taxon>Bacillati</taxon>
        <taxon>Bacillota</taxon>
        <taxon>Clostridia</taxon>
        <taxon>Eubacteriales</taxon>
        <taxon>Oscillospiraceae</taxon>
        <taxon>Pseudobacteroides</taxon>
    </lineage>
</organism>
<evidence type="ECO:0000259" key="4">
    <source>
        <dbReference type="Pfam" id="PF10502"/>
    </source>
</evidence>
<name>A0A0L6JQJ0_9FIRM</name>
<proteinExistence type="inferred from homology"/>
<dbReference type="InterPro" id="IPR036286">
    <property type="entry name" value="LexA/Signal_pep-like_sf"/>
</dbReference>
<dbReference type="InterPro" id="IPR000223">
    <property type="entry name" value="Pept_S26A_signal_pept_1"/>
</dbReference>
<dbReference type="GO" id="GO:0005886">
    <property type="term" value="C:plasma membrane"/>
    <property type="evidence" value="ECO:0007669"/>
    <property type="project" value="UniProtKB-SubCell"/>
</dbReference>
<dbReference type="EMBL" id="LGTC01000001">
    <property type="protein sequence ID" value="KNY28106.1"/>
    <property type="molecule type" value="Genomic_DNA"/>
</dbReference>
<dbReference type="PRINTS" id="PR00727">
    <property type="entry name" value="LEADERPTASE"/>
</dbReference>
<dbReference type="Gene3D" id="2.10.109.10">
    <property type="entry name" value="Umud Fragment, subunit A"/>
    <property type="match status" value="1"/>
</dbReference>
<accession>A0A0L6JQJ0</accession>
<evidence type="ECO:0000256" key="3">
    <source>
        <dbReference type="RuleBase" id="RU362042"/>
    </source>
</evidence>
<evidence type="ECO:0000313" key="5">
    <source>
        <dbReference type="EMBL" id="KNY28106.1"/>
    </source>
</evidence>
<dbReference type="PANTHER" id="PTHR43390:SF1">
    <property type="entry name" value="CHLOROPLAST PROCESSING PEPTIDASE"/>
    <property type="match status" value="1"/>
</dbReference>
<dbReference type="GO" id="GO:0004252">
    <property type="term" value="F:serine-type endopeptidase activity"/>
    <property type="evidence" value="ECO:0007669"/>
    <property type="project" value="InterPro"/>
</dbReference>
<evidence type="ECO:0000256" key="2">
    <source>
        <dbReference type="ARBA" id="ARBA00009370"/>
    </source>
</evidence>
<protein>
    <recommendedName>
        <fullName evidence="3">Signal peptidase I</fullName>
        <ecNumber evidence="3">3.4.21.89</ecNumber>
    </recommendedName>
</protein>
<dbReference type="Pfam" id="PF10502">
    <property type="entry name" value="Peptidase_S26"/>
    <property type="match status" value="1"/>
</dbReference>
<dbReference type="NCBIfam" id="TIGR02227">
    <property type="entry name" value="sigpep_I_bact"/>
    <property type="match status" value="1"/>
</dbReference>
<dbReference type="Proteomes" id="UP000036923">
    <property type="component" value="Unassembled WGS sequence"/>
</dbReference>
<dbReference type="CDD" id="cd06530">
    <property type="entry name" value="S26_SPase_I"/>
    <property type="match status" value="1"/>
</dbReference>
<dbReference type="SUPFAM" id="SSF51306">
    <property type="entry name" value="LexA/Signal peptidase"/>
    <property type="match status" value="1"/>
</dbReference>
<dbReference type="PANTHER" id="PTHR43390">
    <property type="entry name" value="SIGNAL PEPTIDASE I"/>
    <property type="match status" value="1"/>
</dbReference>
<gene>
    <name evidence="5" type="ORF">Bccel_3377</name>
</gene>
<comment type="catalytic activity">
    <reaction evidence="3">
        <text>Cleavage of hydrophobic, N-terminal signal or leader sequences from secreted and periplasmic proteins.</text>
        <dbReference type="EC" id="3.4.21.89"/>
    </reaction>
</comment>
<dbReference type="EC" id="3.4.21.89" evidence="3"/>
<dbReference type="GO" id="GO:0009003">
    <property type="term" value="F:signal peptidase activity"/>
    <property type="evidence" value="ECO:0007669"/>
    <property type="project" value="UniProtKB-EC"/>
</dbReference>
<feature type="domain" description="Peptidase S26" evidence="4">
    <location>
        <begin position="1"/>
        <end position="132"/>
    </location>
</feature>
<evidence type="ECO:0000256" key="1">
    <source>
        <dbReference type="ARBA" id="ARBA00004401"/>
    </source>
</evidence>
<dbReference type="InterPro" id="IPR019533">
    <property type="entry name" value="Peptidase_S26"/>
</dbReference>
<keyword evidence="6" id="KW-1185">Reference proteome</keyword>
<comment type="subcellular location">
    <subcellularLocation>
        <location evidence="1">Cell membrane</location>
        <topology evidence="1">Single-pass type II membrane protein</topology>
    </subcellularLocation>
    <subcellularLocation>
        <location evidence="3">Membrane</location>
        <topology evidence="3">Single-pass type II membrane protein</topology>
    </subcellularLocation>
</comment>
<comment type="caution">
    <text evidence="5">The sequence shown here is derived from an EMBL/GenBank/DDBJ whole genome shotgun (WGS) entry which is preliminary data.</text>
</comment>
<dbReference type="STRING" id="398512.Bccel_3377"/>
<dbReference type="GO" id="GO:0006465">
    <property type="term" value="P:signal peptide processing"/>
    <property type="evidence" value="ECO:0007669"/>
    <property type="project" value="InterPro"/>
</dbReference>